<organism evidence="2 3">
    <name type="scientific">Pendulispora albinea</name>
    <dbReference type="NCBI Taxonomy" id="2741071"/>
    <lineage>
        <taxon>Bacteria</taxon>
        <taxon>Pseudomonadati</taxon>
        <taxon>Myxococcota</taxon>
        <taxon>Myxococcia</taxon>
        <taxon>Myxococcales</taxon>
        <taxon>Sorangiineae</taxon>
        <taxon>Pendulisporaceae</taxon>
        <taxon>Pendulispora</taxon>
    </lineage>
</organism>
<proteinExistence type="predicted"/>
<feature type="chain" id="PRO_5045545771" evidence="1">
    <location>
        <begin position="29"/>
        <end position="92"/>
    </location>
</feature>
<gene>
    <name evidence="2" type="ORF">LZC94_24260</name>
</gene>
<name>A0ABZ2LJ67_9BACT</name>
<dbReference type="RefSeq" id="WP_394820603.1">
    <property type="nucleotide sequence ID" value="NZ_CP089984.1"/>
</dbReference>
<keyword evidence="3" id="KW-1185">Reference proteome</keyword>
<keyword evidence="1" id="KW-0732">Signal</keyword>
<dbReference type="EMBL" id="CP089984">
    <property type="protein sequence ID" value="WXB10986.1"/>
    <property type="molecule type" value="Genomic_DNA"/>
</dbReference>
<evidence type="ECO:0000313" key="3">
    <source>
        <dbReference type="Proteomes" id="UP001370348"/>
    </source>
</evidence>
<evidence type="ECO:0000313" key="2">
    <source>
        <dbReference type="EMBL" id="WXB10986.1"/>
    </source>
</evidence>
<protein>
    <submittedName>
        <fullName evidence="2">Uncharacterized protein</fullName>
    </submittedName>
</protein>
<evidence type="ECO:0000256" key="1">
    <source>
        <dbReference type="SAM" id="SignalP"/>
    </source>
</evidence>
<dbReference type="Proteomes" id="UP001370348">
    <property type="component" value="Chromosome"/>
</dbReference>
<accession>A0ABZ2LJ67</accession>
<feature type="signal peptide" evidence="1">
    <location>
        <begin position="1"/>
        <end position="28"/>
    </location>
</feature>
<reference evidence="2 3" key="1">
    <citation type="submission" date="2021-12" db="EMBL/GenBank/DDBJ databases">
        <title>Discovery of the Pendulisporaceae a myxobacterial family with distinct sporulation behavior and unique specialized metabolism.</title>
        <authorList>
            <person name="Garcia R."/>
            <person name="Popoff A."/>
            <person name="Bader C.D."/>
            <person name="Loehr J."/>
            <person name="Walesch S."/>
            <person name="Walt C."/>
            <person name="Boldt J."/>
            <person name="Bunk B."/>
            <person name="Haeckl F.J.F.P.J."/>
            <person name="Gunesch A.P."/>
            <person name="Birkelbach J."/>
            <person name="Nuebel U."/>
            <person name="Pietschmann T."/>
            <person name="Bach T."/>
            <person name="Mueller R."/>
        </authorList>
    </citation>
    <scope>NUCLEOTIDE SEQUENCE [LARGE SCALE GENOMIC DNA]</scope>
    <source>
        <strain evidence="2 3">MSr11954</strain>
    </source>
</reference>
<sequence length="92" mass="9757">MNQRIVRVLGAALLAGAAVVFSTSLAFAQEKGGKSAAPQGKVITIGEVTIVGRVQKPIASVDVSKIQAKLTLAELRQPFLDRIEQATLKEPF</sequence>